<sequence>MLYRGAIRHRSKRLLADLHHFCCTGNAFERLTEPVTDRSSSAVNLTPLPDERRNTMSLQERSNEVPVVRATPNLPVGGAILDEHGQEVLITEAMVQAACQECDKNWVTPEK</sequence>
<comment type="caution">
    <text evidence="2">The sequence shown here is derived from an EMBL/GenBank/DDBJ whole genome shotgun (WGS) entry which is preliminary data.</text>
</comment>
<dbReference type="AlphaFoldDB" id="A0A0P9SYV6"/>
<gene>
    <name evidence="2" type="ORF">ALO70_05535</name>
</gene>
<evidence type="ECO:0000313" key="2">
    <source>
        <dbReference type="EMBL" id="KPX32376.1"/>
    </source>
</evidence>
<feature type="region of interest" description="Disordered" evidence="1">
    <location>
        <begin position="36"/>
        <end position="64"/>
    </location>
</feature>
<protein>
    <recommendedName>
        <fullName evidence="4">Multifunctional fatty acid oxidation complex subunit alpha</fullName>
    </recommendedName>
</protein>
<evidence type="ECO:0000256" key="1">
    <source>
        <dbReference type="SAM" id="MobiDB-lite"/>
    </source>
</evidence>
<dbReference type="NCBIfam" id="NF045613">
    <property type="entry name" value="PA1571_fam"/>
    <property type="match status" value="1"/>
</dbReference>
<reference evidence="2 3" key="1">
    <citation type="submission" date="2015-09" db="EMBL/GenBank/DDBJ databases">
        <title>Genome announcement of multiple Pseudomonas syringae strains.</title>
        <authorList>
            <person name="Thakur S."/>
            <person name="Wang P.W."/>
            <person name="Gong Y."/>
            <person name="Weir B.S."/>
            <person name="Guttman D.S."/>
        </authorList>
    </citation>
    <scope>NUCLEOTIDE SEQUENCE [LARGE SCALE GENOMIC DNA]</scope>
    <source>
        <strain evidence="2 3">ICMP4455</strain>
    </source>
</reference>
<evidence type="ECO:0000313" key="3">
    <source>
        <dbReference type="Proteomes" id="UP000050490"/>
    </source>
</evidence>
<dbReference type="PATRIC" id="fig|129137.4.peg.5495"/>
<proteinExistence type="predicted"/>
<dbReference type="Proteomes" id="UP000050490">
    <property type="component" value="Unassembled WGS sequence"/>
</dbReference>
<name>A0A0P9SYV6_PSEA0</name>
<dbReference type="EMBL" id="LJQI01000145">
    <property type="protein sequence ID" value="KPX32376.1"/>
    <property type="molecule type" value="Genomic_DNA"/>
</dbReference>
<dbReference type="InterPro" id="IPR054635">
    <property type="entry name" value="PA1571-like"/>
</dbReference>
<organism evidence="2 3">
    <name type="scientific">Pseudomonas amygdali pv. eriobotryae</name>
    <dbReference type="NCBI Taxonomy" id="129137"/>
    <lineage>
        <taxon>Bacteria</taxon>
        <taxon>Pseudomonadati</taxon>
        <taxon>Pseudomonadota</taxon>
        <taxon>Gammaproteobacteria</taxon>
        <taxon>Pseudomonadales</taxon>
        <taxon>Pseudomonadaceae</taxon>
        <taxon>Pseudomonas</taxon>
        <taxon>Pseudomonas amygdali</taxon>
    </lineage>
</organism>
<evidence type="ECO:0008006" key="4">
    <source>
        <dbReference type="Google" id="ProtNLM"/>
    </source>
</evidence>
<accession>A0A0P9SYV6</accession>